<keyword evidence="10" id="KW-1185">Reference proteome</keyword>
<accession>A0A2A9M5B3</accession>
<name>A0A2A9M5B3_BESBE</name>
<keyword evidence="4 8" id="KW-0812">Transmembrane</keyword>
<dbReference type="GO" id="GO:0005787">
    <property type="term" value="C:signal peptidase complex"/>
    <property type="evidence" value="ECO:0007669"/>
    <property type="project" value="UniProtKB-UniRule"/>
</dbReference>
<proteinExistence type="inferred from homology"/>
<evidence type="ECO:0000256" key="1">
    <source>
        <dbReference type="ARBA" id="ARBA00004477"/>
    </source>
</evidence>
<evidence type="ECO:0000313" key="9">
    <source>
        <dbReference type="EMBL" id="PFH33155.1"/>
    </source>
</evidence>
<dbReference type="GeneID" id="40313280"/>
<gene>
    <name evidence="9" type="ORF">BESB_083540</name>
</gene>
<reference evidence="9 10" key="1">
    <citation type="submission" date="2017-09" db="EMBL/GenBank/DDBJ databases">
        <title>Genome sequencing of Besnoitia besnoiti strain Bb-Ger1.</title>
        <authorList>
            <person name="Schares G."/>
            <person name="Venepally P."/>
            <person name="Lorenzi H.A."/>
        </authorList>
    </citation>
    <scope>NUCLEOTIDE SEQUENCE [LARGE SCALE GENOMIC DNA]</scope>
    <source>
        <strain evidence="9 10">Bb-Ger1</strain>
    </source>
</reference>
<keyword evidence="6 8" id="KW-1133">Transmembrane helix</keyword>
<dbReference type="Proteomes" id="UP000224006">
    <property type="component" value="Chromosome VIII"/>
</dbReference>
<keyword evidence="5 8" id="KW-0256">Endoplasmic reticulum</keyword>
<dbReference type="GO" id="GO:0008233">
    <property type="term" value="F:peptidase activity"/>
    <property type="evidence" value="ECO:0007669"/>
    <property type="project" value="UniProtKB-UniRule"/>
</dbReference>
<evidence type="ECO:0000256" key="2">
    <source>
        <dbReference type="ARBA" id="ARBA00007324"/>
    </source>
</evidence>
<evidence type="ECO:0000256" key="7">
    <source>
        <dbReference type="ARBA" id="ARBA00023136"/>
    </source>
</evidence>
<evidence type="ECO:0000256" key="8">
    <source>
        <dbReference type="RuleBase" id="RU368033"/>
    </source>
</evidence>
<sequence length="229" mass="25411">MARDRADEVELSGRAAASLDAEENTLHTAGGDNAEADEEQKQLEKILSNMRRISNLYSEAELLRAVEDYVLDCLTHLGYSEHRVFSNIRLCLASIACCVGAYASFFVPLPIDSIQLKVAIGAFFGALLLLLCVETFFVKNAIACFKTKQGVPFFVDCHVDRATNDLVLAVRQKDACLSTASSVGRFFDEKGYLLIDTLYAELRKLLNDFEQGVTDETKKKPAKRGKRSK</sequence>
<protein>
    <recommendedName>
        <fullName evidence="3 8">Signal peptidase complex subunit 2</fullName>
    </recommendedName>
</protein>
<dbReference type="RefSeq" id="XP_029217164.1">
    <property type="nucleotide sequence ID" value="XM_029366704.1"/>
</dbReference>
<organism evidence="9 10">
    <name type="scientific">Besnoitia besnoiti</name>
    <name type="common">Apicomplexan protozoan</name>
    <dbReference type="NCBI Taxonomy" id="94643"/>
    <lineage>
        <taxon>Eukaryota</taxon>
        <taxon>Sar</taxon>
        <taxon>Alveolata</taxon>
        <taxon>Apicomplexa</taxon>
        <taxon>Conoidasida</taxon>
        <taxon>Coccidia</taxon>
        <taxon>Eucoccidiorida</taxon>
        <taxon>Eimeriorina</taxon>
        <taxon>Sarcocystidae</taxon>
        <taxon>Besnoitia</taxon>
    </lineage>
</organism>
<evidence type="ECO:0000313" key="10">
    <source>
        <dbReference type="Proteomes" id="UP000224006"/>
    </source>
</evidence>
<feature type="transmembrane region" description="Helical" evidence="8">
    <location>
        <begin position="117"/>
        <end position="138"/>
    </location>
</feature>
<evidence type="ECO:0000256" key="3">
    <source>
        <dbReference type="ARBA" id="ARBA00017057"/>
    </source>
</evidence>
<comment type="subcellular location">
    <subcellularLocation>
        <location evidence="1 8">Endoplasmic reticulum membrane</location>
        <topology evidence="1 8">Multi-pass membrane protein</topology>
    </subcellularLocation>
</comment>
<comment type="caution">
    <text evidence="9">The sequence shown here is derived from an EMBL/GenBank/DDBJ whole genome shotgun (WGS) entry which is preliminary data.</text>
</comment>
<dbReference type="Pfam" id="PF06703">
    <property type="entry name" value="SPC25"/>
    <property type="match status" value="1"/>
</dbReference>
<keyword evidence="7 8" id="KW-0472">Membrane</keyword>
<dbReference type="GO" id="GO:0006465">
    <property type="term" value="P:signal peptide processing"/>
    <property type="evidence" value="ECO:0007669"/>
    <property type="project" value="UniProtKB-UniRule"/>
</dbReference>
<comment type="function">
    <text evidence="8">Component of the signal peptidase complex (SPC) which catalyzes the cleavage of N-terminal signal sequences from nascent proteins as they are translocated into the lumen of the endoplasmic reticulum. Enhances the enzymatic activity of SPC and facilitates the interactions between different components of the translocation site.</text>
</comment>
<evidence type="ECO:0000256" key="4">
    <source>
        <dbReference type="ARBA" id="ARBA00022692"/>
    </source>
</evidence>
<evidence type="ECO:0000256" key="5">
    <source>
        <dbReference type="ARBA" id="ARBA00022824"/>
    </source>
</evidence>
<dbReference type="KEGG" id="bbes:BESB_083540"/>
<comment type="similarity">
    <text evidence="2 8">Belongs to the SPCS2 family.</text>
</comment>
<dbReference type="EMBL" id="NWUJ01000009">
    <property type="protein sequence ID" value="PFH33155.1"/>
    <property type="molecule type" value="Genomic_DNA"/>
</dbReference>
<dbReference type="InterPro" id="IPR009582">
    <property type="entry name" value="Spc2/SPCS2"/>
</dbReference>
<dbReference type="VEuPathDB" id="ToxoDB:BESB_083540"/>
<dbReference type="AlphaFoldDB" id="A0A2A9M5B3"/>
<feature type="transmembrane region" description="Helical" evidence="8">
    <location>
        <begin position="90"/>
        <end position="111"/>
    </location>
</feature>
<evidence type="ECO:0000256" key="6">
    <source>
        <dbReference type="ARBA" id="ARBA00022989"/>
    </source>
</evidence>
<dbReference type="OrthoDB" id="330185at2759"/>